<feature type="compositionally biased region" description="Acidic residues" evidence="7">
    <location>
        <begin position="475"/>
        <end position="484"/>
    </location>
</feature>
<dbReference type="PROSITE" id="PS50913">
    <property type="entry name" value="GRIP"/>
    <property type="match status" value="1"/>
</dbReference>
<evidence type="ECO:0000313" key="9">
    <source>
        <dbReference type="EMBL" id="SCV69057.1"/>
    </source>
</evidence>
<feature type="region of interest" description="Disordered" evidence="7">
    <location>
        <begin position="30"/>
        <end position="495"/>
    </location>
</feature>
<feature type="compositionally biased region" description="Basic and acidic residues" evidence="7">
    <location>
        <begin position="787"/>
        <end position="811"/>
    </location>
</feature>
<dbReference type="STRING" id="269621.A0A238F7D1"/>
<keyword evidence="5" id="KW-0472">Membrane</keyword>
<organism evidence="9 10">
    <name type="scientific">Microbotryum intermedium</name>
    <dbReference type="NCBI Taxonomy" id="269621"/>
    <lineage>
        <taxon>Eukaryota</taxon>
        <taxon>Fungi</taxon>
        <taxon>Dikarya</taxon>
        <taxon>Basidiomycota</taxon>
        <taxon>Pucciniomycotina</taxon>
        <taxon>Microbotryomycetes</taxon>
        <taxon>Microbotryales</taxon>
        <taxon>Microbotryaceae</taxon>
        <taxon>Microbotryum</taxon>
    </lineage>
</organism>
<feature type="domain" description="GRIP" evidence="8">
    <location>
        <begin position="1401"/>
        <end position="1449"/>
    </location>
</feature>
<evidence type="ECO:0000256" key="7">
    <source>
        <dbReference type="SAM" id="MobiDB-lite"/>
    </source>
</evidence>
<feature type="compositionally biased region" description="Low complexity" evidence="7">
    <location>
        <begin position="98"/>
        <end position="108"/>
    </location>
</feature>
<dbReference type="Pfam" id="PF01465">
    <property type="entry name" value="GRIP"/>
    <property type="match status" value="1"/>
</dbReference>
<evidence type="ECO:0000256" key="2">
    <source>
        <dbReference type="ARBA" id="ARBA00004496"/>
    </source>
</evidence>
<feature type="compositionally biased region" description="Pro residues" evidence="7">
    <location>
        <begin position="332"/>
        <end position="348"/>
    </location>
</feature>
<accession>A0A238F7D1</accession>
<dbReference type="GO" id="GO:0005794">
    <property type="term" value="C:Golgi apparatus"/>
    <property type="evidence" value="ECO:0007669"/>
    <property type="project" value="TreeGrafter"/>
</dbReference>
<dbReference type="PANTHER" id="PTHR23157:SF25">
    <property type="entry name" value="GRIP AND COILED-COIL DOMAIN-CONTAINING PROTEIN 1"/>
    <property type="match status" value="1"/>
</dbReference>
<dbReference type="InterPro" id="IPR000237">
    <property type="entry name" value="GRIP_dom"/>
</dbReference>
<keyword evidence="10" id="KW-1185">Reference proteome</keyword>
<evidence type="ECO:0000256" key="6">
    <source>
        <dbReference type="SAM" id="Coils"/>
    </source>
</evidence>
<feature type="compositionally biased region" description="Pro residues" evidence="7">
    <location>
        <begin position="486"/>
        <end position="495"/>
    </location>
</feature>
<feature type="coiled-coil region" evidence="6">
    <location>
        <begin position="1258"/>
        <end position="1341"/>
    </location>
</feature>
<feature type="coiled-coil region" evidence="6">
    <location>
        <begin position="1145"/>
        <end position="1225"/>
    </location>
</feature>
<feature type="compositionally biased region" description="Basic and acidic residues" evidence="7">
    <location>
        <begin position="168"/>
        <end position="178"/>
    </location>
</feature>
<dbReference type="OrthoDB" id="1926336at2759"/>
<sequence length="1451" mass="156928">MNFSSFKALGQSLGASLSDLEASLAQVIPDSVTGGTSSSSPSSSANAQQQQLRQSQGTPRRQTLSSSSSQRRTTADSTSSTPSPSQQRSYGDALARATSPTSPLSSLSNGGASLPSASAVADSFRERLRKGRQSLESASKSSIDLVRSQAPAVTRATSPPVSEVDELGESRTRYRDDDTPVSPSSSGGMLVDLNVSRSSLASVPPKVISQSPPTRGSPLRLNSASSSSSIRPARVPPKPKQDSLLIDVDEPTVSIPKSLLDNDDEPASSNPFFPRASPRIAQGIMSPTLVPSSPPLGCGTSKQQQTPISPPTALPKVVAQSTPAPVKALAPAPAPAPTLAPAPAPAPGPAQTFAPPIPRSAAPSATSPALLVPTSTPGEDDDGDDEGSGWGDLTLDPQEQDDEEPEQVEPQVEKIESVDTTAPPPPVEKSTLPPMFAVEAPQKPVTEVEKPEMEEPVVWRAPSESAAVTPLVVNDEPDEPEQENDPTPPVAPVSEPPVVEVEEIPIKALDPVNEGSIVTEPAVPVILNGPVEVTEHEPVAELEPTNSDALAPATELNSMPEDVAQHRLSVEPKVVLKNVTSEVAEAQAAEQAPEVEDEPVAVEAEAEIEIEISPIEFEKEIAKRALEPSNEVEEGHPQVESIASPPAPVVSTLIAEPDPVQAEVESLGVEDAVPQLAPTLNLIEPVSDGVEPPTLTLVAAPDLREAEVERLVVEEAEPEQEVVAEKVEPGTEAKPEPTVDKQDVKVDKSEVDVPPKIKNTQSEVKSESGLGAISDPEKPVPVPLPEPRSESKPEAVKEKEEEPLEVKREEPPAETVATSVEEPFIIDSAPIPETKSKLEEAPRDAADGARLAELTSAHDRLSTLKSSLDKVVTTLVPALTSGISDVGAFEGHVRGLQSKAEASTAEVTKLNGQLKQQTGRIEELRGTHRLEQQSSIADLDALRDSLDTKDKLIASLESRLTHATSSSQDAQSLATRHNDEYDKLKLIAKEEEEKRVKALSLLRALRQKLVKAEKEKEIAEGERDTAMADQDRATETLKSDRARFDQEVISLRAAQELQLSKMRSSFDREVASLRQQHERESAAKKSQAELDVITLKAAHAKEIGLRDARIKELEETVKSVTGSRDETFAQAQERAAELEARAASQMSIESQMKELEFEVNELRDRNAALLDEVETLRKQQRDVSRDEGAHRRALADAEARHEQKVKDLETRIRELETDRIETDEEWDRNLQERLKEVERMRLAMAQKDVDYAESVHLMNERETKIEEGEKQRKELLAQLFKAERLLKALKEENEKLIQAEAAAREELNDKVDRTTALENRVEELQNKESSLRSSHKALREELRKLQSGVLLSEKQRNPGVGFFSSFNQSSTSVATDGNVQSPPIASPPSAISTRSGPAPIGGDEALNFEYIRNVILQFLERPEMRPHLVGVLGVILHFTPAESRRLAAKAG</sequence>
<reference evidence="10" key="1">
    <citation type="submission" date="2016-09" db="EMBL/GenBank/DDBJ databases">
        <authorList>
            <person name="Jeantristanb JTB J.-T."/>
            <person name="Ricardo R."/>
        </authorList>
    </citation>
    <scope>NUCLEOTIDE SEQUENCE [LARGE SCALE GENOMIC DNA]</scope>
</reference>
<feature type="compositionally biased region" description="Basic and acidic residues" evidence="7">
    <location>
        <begin position="834"/>
        <end position="844"/>
    </location>
</feature>
<name>A0A238F7D1_9BASI</name>
<keyword evidence="4 6" id="KW-0175">Coiled coil</keyword>
<evidence type="ECO:0000256" key="3">
    <source>
        <dbReference type="ARBA" id="ARBA00022490"/>
    </source>
</evidence>
<feature type="coiled-coil region" evidence="6">
    <location>
        <begin position="907"/>
        <end position="1029"/>
    </location>
</feature>
<feature type="compositionally biased region" description="Acidic residues" evidence="7">
    <location>
        <begin position="378"/>
        <end position="387"/>
    </location>
</feature>
<feature type="compositionally biased region" description="Acidic residues" evidence="7">
    <location>
        <begin position="398"/>
        <end position="407"/>
    </location>
</feature>
<dbReference type="InterPro" id="IPR051952">
    <property type="entry name" value="Golgi-autophagy_related"/>
</dbReference>
<gene>
    <name evidence="9" type="ORF">BQ2448_2077</name>
</gene>
<dbReference type="Proteomes" id="UP000198372">
    <property type="component" value="Unassembled WGS sequence"/>
</dbReference>
<dbReference type="SMART" id="SM00755">
    <property type="entry name" value="Grip"/>
    <property type="match status" value="1"/>
</dbReference>
<protein>
    <submittedName>
        <fullName evidence="9">BQ2448_2077 protein</fullName>
    </submittedName>
</protein>
<dbReference type="EMBL" id="FMSP01000004">
    <property type="protein sequence ID" value="SCV69057.1"/>
    <property type="molecule type" value="Genomic_DNA"/>
</dbReference>
<feature type="region of interest" description="Disordered" evidence="7">
    <location>
        <begin position="1373"/>
        <end position="1398"/>
    </location>
</feature>
<evidence type="ECO:0000259" key="8">
    <source>
        <dbReference type="PROSITE" id="PS50913"/>
    </source>
</evidence>
<dbReference type="PANTHER" id="PTHR23157">
    <property type="entry name" value="GRIP AND COILED-COIL DOMAIN-CONTAINING PROTEIN 1"/>
    <property type="match status" value="1"/>
</dbReference>
<feature type="region of interest" description="Disordered" evidence="7">
    <location>
        <begin position="715"/>
        <end position="844"/>
    </location>
</feature>
<keyword evidence="3" id="KW-0963">Cytoplasm</keyword>
<evidence type="ECO:0000313" key="10">
    <source>
        <dbReference type="Proteomes" id="UP000198372"/>
    </source>
</evidence>
<evidence type="ECO:0000256" key="4">
    <source>
        <dbReference type="ARBA" id="ARBA00023054"/>
    </source>
</evidence>
<feature type="compositionally biased region" description="Basic and acidic residues" evidence="7">
    <location>
        <begin position="723"/>
        <end position="755"/>
    </location>
</feature>
<feature type="compositionally biased region" description="Low complexity" evidence="7">
    <location>
        <begin position="37"/>
        <end position="89"/>
    </location>
</feature>
<feature type="compositionally biased region" description="Low complexity" evidence="7">
    <location>
        <begin position="349"/>
        <end position="369"/>
    </location>
</feature>
<evidence type="ECO:0000256" key="5">
    <source>
        <dbReference type="ARBA" id="ARBA00023136"/>
    </source>
</evidence>
<proteinExistence type="predicted"/>
<evidence type="ECO:0000256" key="1">
    <source>
        <dbReference type="ARBA" id="ARBA00004184"/>
    </source>
</evidence>
<comment type="subcellular location">
    <subcellularLocation>
        <location evidence="2">Cytoplasm</location>
    </subcellularLocation>
    <subcellularLocation>
        <location evidence="1">Endomembrane system</location>
        <topology evidence="1">Peripheral membrane protein</topology>
    </subcellularLocation>
</comment>
<feature type="compositionally biased region" description="Low complexity" evidence="7">
    <location>
        <begin position="1381"/>
        <end position="1392"/>
    </location>
</feature>